<dbReference type="SUPFAM" id="SSF81343">
    <property type="entry name" value="Fumarate reductase respiratory complex transmembrane subunits"/>
    <property type="match status" value="1"/>
</dbReference>
<dbReference type="InterPro" id="IPR034804">
    <property type="entry name" value="SQR/QFR_C/D"/>
</dbReference>
<evidence type="ECO:0000256" key="11">
    <source>
        <dbReference type="ARBA" id="ARBA00025912"/>
    </source>
</evidence>
<dbReference type="PANTHER" id="PTHR10978:SF5">
    <property type="entry name" value="SUCCINATE DEHYDROGENASE CYTOCHROME B560 SUBUNIT, MITOCHONDRIAL"/>
    <property type="match status" value="1"/>
</dbReference>
<keyword evidence="15" id="KW-1185">Reference proteome</keyword>
<keyword evidence="10 13" id="KW-0472">Membrane</keyword>
<keyword evidence="9 12" id="KW-0408">Iron</keyword>
<evidence type="ECO:0000256" key="3">
    <source>
        <dbReference type="ARBA" id="ARBA00007244"/>
    </source>
</evidence>
<dbReference type="EMBL" id="AP013066">
    <property type="protein sequence ID" value="BAN35317.1"/>
    <property type="molecule type" value="Genomic_DNA"/>
</dbReference>
<dbReference type="GO" id="GO:0009055">
    <property type="term" value="F:electron transfer activity"/>
    <property type="evidence" value="ECO:0007669"/>
    <property type="project" value="InterPro"/>
</dbReference>
<dbReference type="STRING" id="1163617.SCD_n01494"/>
<keyword evidence="6 13" id="KW-0812">Transmembrane</keyword>
<evidence type="ECO:0000256" key="1">
    <source>
        <dbReference type="ARBA" id="ARBA00004050"/>
    </source>
</evidence>
<gene>
    <name evidence="14" type="ORF">SCD_n01494</name>
</gene>
<dbReference type="PIRSF" id="PIRSF000178">
    <property type="entry name" value="SDH_cyt_b560"/>
    <property type="match status" value="1"/>
</dbReference>
<dbReference type="InterPro" id="IPR018495">
    <property type="entry name" value="Succ_DH_cyt_bsu_CS"/>
</dbReference>
<dbReference type="Pfam" id="PF01127">
    <property type="entry name" value="Sdh_cyt"/>
    <property type="match status" value="1"/>
</dbReference>
<dbReference type="InterPro" id="IPR000701">
    <property type="entry name" value="SuccDH_FuR_B_TM-su"/>
</dbReference>
<organism evidence="14 15">
    <name type="scientific">Sulfuricella denitrificans (strain DSM 22764 / NBRC 105220 / skB26)</name>
    <dbReference type="NCBI Taxonomy" id="1163617"/>
    <lineage>
        <taxon>Bacteria</taxon>
        <taxon>Pseudomonadati</taxon>
        <taxon>Pseudomonadota</taxon>
        <taxon>Betaproteobacteria</taxon>
        <taxon>Nitrosomonadales</taxon>
        <taxon>Sulfuricellaceae</taxon>
        <taxon>Sulfuricella</taxon>
    </lineage>
</organism>
<dbReference type="KEGG" id="sdr:SCD_n01494"/>
<comment type="cofactor">
    <cofactor evidence="12">
        <name>heme</name>
        <dbReference type="ChEBI" id="CHEBI:30413"/>
    </cofactor>
    <text evidence="12">The heme is bound between the two transmembrane subunits.</text>
</comment>
<evidence type="ECO:0000256" key="12">
    <source>
        <dbReference type="PIRSR" id="PIRSR000178-1"/>
    </source>
</evidence>
<accession>S6B3V2</accession>
<protein>
    <recommendedName>
        <fullName evidence="4">Succinate dehydrogenase cytochrome b556 subunit</fullName>
    </recommendedName>
</protein>
<feature type="transmembrane region" description="Helical" evidence="13">
    <location>
        <begin position="100"/>
        <end position="118"/>
    </location>
</feature>
<dbReference type="CDD" id="cd03499">
    <property type="entry name" value="SQR_TypeC_SdhC"/>
    <property type="match status" value="1"/>
</dbReference>
<comment type="similarity">
    <text evidence="3">Belongs to the cytochrome b560 family.</text>
</comment>
<sequence length="119" mass="13192">MYLNLFRIKLPLPGIVSFLHRVSGALLFIAIPLFLAALQLTLGSQADFDTVTQGFESPLVKLVLIALLWGYSHHFFAGLRFIAMDMGLGVELAKTRRNSWLVMASSLTLTAITGGWLLW</sequence>
<feature type="transmembrane region" description="Helical" evidence="13">
    <location>
        <begin position="58"/>
        <end position="79"/>
    </location>
</feature>
<keyword evidence="5 12" id="KW-0349">Heme</keyword>
<evidence type="ECO:0000256" key="10">
    <source>
        <dbReference type="ARBA" id="ARBA00023136"/>
    </source>
</evidence>
<keyword evidence="7 12" id="KW-0479">Metal-binding</keyword>
<evidence type="ECO:0000256" key="8">
    <source>
        <dbReference type="ARBA" id="ARBA00022989"/>
    </source>
</evidence>
<dbReference type="InterPro" id="IPR014314">
    <property type="entry name" value="Succ_DH_cytb556"/>
</dbReference>
<evidence type="ECO:0000256" key="6">
    <source>
        <dbReference type="ARBA" id="ARBA00022692"/>
    </source>
</evidence>
<evidence type="ECO:0000256" key="2">
    <source>
        <dbReference type="ARBA" id="ARBA00004141"/>
    </source>
</evidence>
<reference evidence="14 15" key="1">
    <citation type="journal article" date="2012" name="Appl. Environ. Microbiol.">
        <title>Draft genome sequence of a psychrotolerant sulfur-oxidizing bacterium, Sulfuricella denitrificans skB26, and proteomic insights into cold adaptation.</title>
        <authorList>
            <person name="Watanabe T."/>
            <person name="Kojima H."/>
            <person name="Fukui M."/>
        </authorList>
    </citation>
    <scope>NUCLEOTIDE SEQUENCE [LARGE SCALE GENOMIC DNA]</scope>
    <source>
        <strain evidence="15">skB26</strain>
    </source>
</reference>
<comment type="function">
    <text evidence="1">Membrane-anchoring subunit of succinate dehydrogenase (SDH).</text>
</comment>
<dbReference type="GO" id="GO:0006099">
    <property type="term" value="P:tricarboxylic acid cycle"/>
    <property type="evidence" value="ECO:0007669"/>
    <property type="project" value="InterPro"/>
</dbReference>
<comment type="subunit">
    <text evidence="11">Part of an enzyme complex containing four subunits: a flavoprotein, an iron-sulfur protein, plus two membrane-anchoring proteins, SdhC and SdhD. The complex can form homotrimers.</text>
</comment>
<evidence type="ECO:0000256" key="13">
    <source>
        <dbReference type="SAM" id="Phobius"/>
    </source>
</evidence>
<evidence type="ECO:0000256" key="5">
    <source>
        <dbReference type="ARBA" id="ARBA00022617"/>
    </source>
</evidence>
<feature type="binding site" description="axial binding residue" evidence="12">
    <location>
        <position position="74"/>
    </location>
    <ligand>
        <name>heme</name>
        <dbReference type="ChEBI" id="CHEBI:30413"/>
        <note>ligand shared with second transmembrane subunit</note>
    </ligand>
    <ligandPart>
        <name>Fe</name>
        <dbReference type="ChEBI" id="CHEBI:18248"/>
    </ligandPart>
</feature>
<feature type="transmembrane region" description="Helical" evidence="13">
    <location>
        <begin position="12"/>
        <end position="38"/>
    </location>
</feature>
<comment type="subcellular location">
    <subcellularLocation>
        <location evidence="2">Membrane</location>
        <topology evidence="2">Multi-pass membrane protein</topology>
    </subcellularLocation>
</comment>
<dbReference type="Gene3D" id="1.20.1300.10">
    <property type="entry name" value="Fumarate reductase/succinate dehydrogenase, transmembrane subunit"/>
    <property type="match status" value="1"/>
</dbReference>
<evidence type="ECO:0000256" key="7">
    <source>
        <dbReference type="ARBA" id="ARBA00022723"/>
    </source>
</evidence>
<dbReference type="NCBIfam" id="TIGR02970">
    <property type="entry name" value="succ_dehyd_cytB"/>
    <property type="match status" value="1"/>
</dbReference>
<keyword evidence="8 13" id="KW-1133">Transmembrane helix</keyword>
<evidence type="ECO:0000313" key="14">
    <source>
        <dbReference type="EMBL" id="BAN35317.1"/>
    </source>
</evidence>
<proteinExistence type="inferred from homology"/>
<dbReference type="HOGENOM" id="CLU_094691_2_0_4"/>
<dbReference type="AlphaFoldDB" id="S6B3V2"/>
<dbReference type="PANTHER" id="PTHR10978">
    <property type="entry name" value="SUCCINATE DEHYDROGENASE CYTOCHROME B560 SUBUNIT"/>
    <property type="match status" value="1"/>
</dbReference>
<dbReference type="Proteomes" id="UP000015559">
    <property type="component" value="Chromosome"/>
</dbReference>
<evidence type="ECO:0000256" key="4">
    <source>
        <dbReference type="ARBA" id="ARBA00020076"/>
    </source>
</evidence>
<dbReference type="GO" id="GO:0005886">
    <property type="term" value="C:plasma membrane"/>
    <property type="evidence" value="ECO:0007669"/>
    <property type="project" value="TreeGrafter"/>
</dbReference>
<evidence type="ECO:0000313" key="15">
    <source>
        <dbReference type="Proteomes" id="UP000015559"/>
    </source>
</evidence>
<dbReference type="PROSITE" id="PS01001">
    <property type="entry name" value="SDH_CYT_2"/>
    <property type="match status" value="1"/>
</dbReference>
<dbReference type="GO" id="GO:0046872">
    <property type="term" value="F:metal ion binding"/>
    <property type="evidence" value="ECO:0007669"/>
    <property type="project" value="UniProtKB-KW"/>
</dbReference>
<evidence type="ECO:0000256" key="9">
    <source>
        <dbReference type="ARBA" id="ARBA00023004"/>
    </source>
</evidence>
<name>S6B3V2_SULDS</name>
<dbReference type="eggNOG" id="COG2009">
    <property type="taxonomic scope" value="Bacteria"/>
</dbReference>